<evidence type="ECO:0000256" key="1">
    <source>
        <dbReference type="ARBA" id="ARBA00004123"/>
    </source>
</evidence>
<evidence type="ECO:0000256" key="6">
    <source>
        <dbReference type="ARBA" id="ARBA00023187"/>
    </source>
</evidence>
<comment type="similarity">
    <text evidence="2">Belongs to the PRP31 family.</text>
</comment>
<evidence type="ECO:0000259" key="10">
    <source>
        <dbReference type="PROSITE" id="PS51358"/>
    </source>
</evidence>
<dbReference type="GO" id="GO:0071011">
    <property type="term" value="C:precatalytic spliceosome"/>
    <property type="evidence" value="ECO:0007669"/>
    <property type="project" value="TreeGrafter"/>
</dbReference>
<protein>
    <recommendedName>
        <fullName evidence="10">Nop domain-containing protein</fullName>
    </recommendedName>
</protein>
<dbReference type="FunFam" id="1.10.246.90:FF:000002">
    <property type="entry name" value="U4/U6 small nuclear ribonucleoprotein Prp31"/>
    <property type="match status" value="1"/>
</dbReference>
<dbReference type="Gene3D" id="1.10.287.4070">
    <property type="match status" value="2"/>
</dbReference>
<keyword evidence="6" id="KW-0508">mRNA splicing</keyword>
<evidence type="ECO:0000313" key="11">
    <source>
        <dbReference type="EMBL" id="CAE5975687.1"/>
    </source>
</evidence>
<dbReference type="InterPro" id="IPR042239">
    <property type="entry name" value="Nop_C"/>
</dbReference>
<keyword evidence="7" id="KW-0539">Nucleus</keyword>
<dbReference type="GO" id="GO:0000244">
    <property type="term" value="P:spliceosomal tri-snRNP complex assembly"/>
    <property type="evidence" value="ECO:0007669"/>
    <property type="project" value="InterPro"/>
</dbReference>
<dbReference type="InterPro" id="IPR002687">
    <property type="entry name" value="Nop_dom"/>
</dbReference>
<feature type="domain" description="Nop" evidence="10">
    <location>
        <begin position="177"/>
        <end position="295"/>
    </location>
</feature>
<evidence type="ECO:0000256" key="3">
    <source>
        <dbReference type="ARBA" id="ARBA00022664"/>
    </source>
</evidence>
<dbReference type="Pfam" id="PF09785">
    <property type="entry name" value="Prp31_C"/>
    <property type="match status" value="1"/>
</dbReference>
<evidence type="ECO:0000256" key="9">
    <source>
        <dbReference type="SAM" id="MobiDB-lite"/>
    </source>
</evidence>
<dbReference type="Proteomes" id="UP000682877">
    <property type="component" value="Chromosome 3"/>
</dbReference>
<dbReference type="EMBL" id="LR999453">
    <property type="protein sequence ID" value="CAE5975687.1"/>
    <property type="molecule type" value="Genomic_DNA"/>
</dbReference>
<keyword evidence="12" id="KW-1185">Reference proteome</keyword>
<dbReference type="PROSITE" id="PS51358">
    <property type="entry name" value="NOP"/>
    <property type="match status" value="1"/>
</dbReference>
<keyword evidence="4" id="KW-0747">Spliceosome</keyword>
<evidence type="ECO:0000256" key="2">
    <source>
        <dbReference type="ARBA" id="ARBA00005572"/>
    </source>
</evidence>
<evidence type="ECO:0000256" key="8">
    <source>
        <dbReference type="ARBA" id="ARBA00023274"/>
    </source>
</evidence>
<dbReference type="SMART" id="SM00931">
    <property type="entry name" value="NOSIC"/>
    <property type="match status" value="1"/>
</dbReference>
<organism evidence="11 12">
    <name type="scientific">Arabidopsis arenosa</name>
    <name type="common">Sand rock-cress</name>
    <name type="synonym">Cardaminopsis arenosa</name>
    <dbReference type="NCBI Taxonomy" id="38785"/>
    <lineage>
        <taxon>Eukaryota</taxon>
        <taxon>Viridiplantae</taxon>
        <taxon>Streptophyta</taxon>
        <taxon>Embryophyta</taxon>
        <taxon>Tracheophyta</taxon>
        <taxon>Spermatophyta</taxon>
        <taxon>Magnoliopsida</taxon>
        <taxon>eudicotyledons</taxon>
        <taxon>Gunneridae</taxon>
        <taxon>Pentapetalae</taxon>
        <taxon>rosids</taxon>
        <taxon>malvids</taxon>
        <taxon>Brassicales</taxon>
        <taxon>Brassicaceae</taxon>
        <taxon>Camelineae</taxon>
        <taxon>Arabidopsis</taxon>
    </lineage>
</organism>
<comment type="subcellular location">
    <subcellularLocation>
        <location evidence="1">Nucleus</location>
    </subcellularLocation>
</comment>
<dbReference type="InterPro" id="IPR036070">
    <property type="entry name" value="Nop_dom_sf"/>
</dbReference>
<dbReference type="AlphaFoldDB" id="A0A8S1ZXS9"/>
<dbReference type="SUPFAM" id="SSF89124">
    <property type="entry name" value="Nop domain"/>
    <property type="match status" value="1"/>
</dbReference>
<sequence length="440" mass="48262">MATLEDSFYADLDELSDNEAELDARTEEEDNIDMDVLETLNYDDLSRVSKLLETHRYADIMHKLEQALGKDSDGGAEMGTVLENKLIVDCNQLSADIENEIVIVHNFISDKYRLKYPELESLVHDPIDYALTALTTKGKPLPDSILRKTLDACDHAIDLDSARKKVLEFVESKMGSIAPNLSAIVGSAVAAKLMGTAGGLSALANMPACNVLVLGHNRKNRVGFSTAMSQSRAGYLEQTDIFQSTPPELRMRASRLLASKSTLAARVDATRGDPSGTNGKALREEIRKNIDKWQEPPPARQPKPLHVPYSVPKKRRGGRRLRKMKERYQVTDMRKLANRMAFGTPEDSSLGDGLGIRYGLLGQAGSNRLRVSSKLKVNAKVAKKRQFTGGSTTSGLTTSSLAFSLVQGIELCNPQALGLVSGIQSTYFSESVTFSKLKKI</sequence>
<dbReference type="PANTHER" id="PTHR13904:SF0">
    <property type="entry name" value="U4_U6 SMALL NUCLEAR RIBONUCLEOPROTEIN PRP31"/>
    <property type="match status" value="1"/>
</dbReference>
<dbReference type="InterPro" id="IPR027105">
    <property type="entry name" value="Prp31"/>
</dbReference>
<evidence type="ECO:0000256" key="5">
    <source>
        <dbReference type="ARBA" id="ARBA00022884"/>
    </source>
</evidence>
<accession>A0A8S1ZXS9</accession>
<dbReference type="InterPro" id="IPR019175">
    <property type="entry name" value="Prp31_C"/>
</dbReference>
<evidence type="ECO:0000313" key="12">
    <source>
        <dbReference type="Proteomes" id="UP000682877"/>
    </source>
</evidence>
<dbReference type="InterPro" id="IPR012976">
    <property type="entry name" value="NOSIC"/>
</dbReference>
<dbReference type="Gene3D" id="1.10.246.90">
    <property type="entry name" value="Nop domain"/>
    <property type="match status" value="1"/>
</dbReference>
<dbReference type="GO" id="GO:0003723">
    <property type="term" value="F:RNA binding"/>
    <property type="evidence" value="ECO:0007669"/>
    <property type="project" value="UniProtKB-KW"/>
</dbReference>
<feature type="region of interest" description="Disordered" evidence="9">
    <location>
        <begin position="293"/>
        <end position="320"/>
    </location>
</feature>
<name>A0A8S1ZXS9_ARAAE</name>
<proteinExistence type="inferred from homology"/>
<reference evidence="11" key="1">
    <citation type="submission" date="2021-01" db="EMBL/GenBank/DDBJ databases">
        <authorList>
            <person name="Bezrukov I."/>
        </authorList>
    </citation>
    <scope>NUCLEOTIDE SEQUENCE</scope>
</reference>
<gene>
    <name evidence="11" type="ORF">AARE701A_LOCUS8299</name>
</gene>
<keyword evidence="3" id="KW-0507">mRNA processing</keyword>
<evidence type="ECO:0000256" key="4">
    <source>
        <dbReference type="ARBA" id="ARBA00022728"/>
    </source>
</evidence>
<keyword evidence="5" id="KW-0694">RNA-binding</keyword>
<keyword evidence="8" id="KW-0687">Ribonucleoprotein</keyword>
<dbReference type="GO" id="GO:0046540">
    <property type="term" value="C:U4/U6 x U5 tri-snRNP complex"/>
    <property type="evidence" value="ECO:0007669"/>
    <property type="project" value="InterPro"/>
</dbReference>
<dbReference type="PANTHER" id="PTHR13904">
    <property type="entry name" value="PRE-MRNA SPLICING FACTOR PRP31"/>
    <property type="match status" value="1"/>
</dbReference>
<dbReference type="GO" id="GO:0005687">
    <property type="term" value="C:U4 snRNP"/>
    <property type="evidence" value="ECO:0007669"/>
    <property type="project" value="TreeGrafter"/>
</dbReference>
<dbReference type="Pfam" id="PF01798">
    <property type="entry name" value="Nop"/>
    <property type="match status" value="1"/>
</dbReference>
<evidence type="ECO:0000256" key="7">
    <source>
        <dbReference type="ARBA" id="ARBA00023242"/>
    </source>
</evidence>